<keyword evidence="7" id="KW-1185">Reference proteome</keyword>
<dbReference type="PANTHER" id="PTHR10250:SF15">
    <property type="entry name" value="MICROSOMAL GLUTATHIONE S-TRANSFERASE-RELATED"/>
    <property type="match status" value="1"/>
</dbReference>
<dbReference type="GO" id="GO:0004364">
    <property type="term" value="F:glutathione transferase activity"/>
    <property type="evidence" value="ECO:0007669"/>
    <property type="project" value="TreeGrafter"/>
</dbReference>
<dbReference type="Pfam" id="PF01124">
    <property type="entry name" value="MAPEG"/>
    <property type="match status" value="1"/>
</dbReference>
<comment type="caution">
    <text evidence="6">The sequence shown here is derived from an EMBL/GenBank/DDBJ whole genome shotgun (WGS) entry which is preliminary data.</text>
</comment>
<proteinExistence type="predicted"/>
<sequence length="125" mass="13622">MKLTAWATIASLLMYIWVFAKAGQARGKYKVAAPSAEGPIEFLTAQRVQANTVEQLILFLPLLWLCCVFLNDMIAASLGGFWVVGRVLYALGYYETPSKRSLGFGISSLAAVALLGCTIFGLIFH</sequence>
<dbReference type="RefSeq" id="WP_133327764.1">
    <property type="nucleotide sequence ID" value="NZ_SMYL01000003.1"/>
</dbReference>
<dbReference type="GO" id="GO:0004602">
    <property type="term" value="F:glutathione peroxidase activity"/>
    <property type="evidence" value="ECO:0007669"/>
    <property type="project" value="TreeGrafter"/>
</dbReference>
<dbReference type="InterPro" id="IPR023352">
    <property type="entry name" value="MAPEG-like_dom_sf"/>
</dbReference>
<dbReference type="PANTHER" id="PTHR10250">
    <property type="entry name" value="MICROSOMAL GLUTATHIONE S-TRANSFERASE"/>
    <property type="match status" value="1"/>
</dbReference>
<evidence type="ECO:0000313" key="7">
    <source>
        <dbReference type="Proteomes" id="UP000294829"/>
    </source>
</evidence>
<dbReference type="InterPro" id="IPR001129">
    <property type="entry name" value="Membr-assoc_MAPEG"/>
</dbReference>
<keyword evidence="3 5" id="KW-1133">Transmembrane helix</keyword>
<evidence type="ECO:0000256" key="3">
    <source>
        <dbReference type="ARBA" id="ARBA00022989"/>
    </source>
</evidence>
<gene>
    <name evidence="6" type="ORF">E2I14_09420</name>
</gene>
<organism evidence="6 7">
    <name type="scientific">Sapientia aquatica</name>
    <dbReference type="NCBI Taxonomy" id="1549640"/>
    <lineage>
        <taxon>Bacteria</taxon>
        <taxon>Pseudomonadati</taxon>
        <taxon>Pseudomonadota</taxon>
        <taxon>Betaproteobacteria</taxon>
        <taxon>Burkholderiales</taxon>
        <taxon>Oxalobacteraceae</taxon>
        <taxon>Sapientia</taxon>
    </lineage>
</organism>
<dbReference type="InterPro" id="IPR050997">
    <property type="entry name" value="MAPEG"/>
</dbReference>
<feature type="transmembrane region" description="Helical" evidence="5">
    <location>
        <begin position="62"/>
        <end position="89"/>
    </location>
</feature>
<dbReference type="Gene3D" id="1.20.120.550">
    <property type="entry name" value="Membrane associated eicosanoid/glutathione metabolism-like domain"/>
    <property type="match status" value="1"/>
</dbReference>
<reference evidence="6 7" key="1">
    <citation type="submission" date="2019-03" db="EMBL/GenBank/DDBJ databases">
        <title>Sapientia aquatica gen. nov., sp. nov., isolated from a crater lake.</title>
        <authorList>
            <person name="Felfoldi T."/>
            <person name="Szabo A."/>
            <person name="Toth E."/>
            <person name="Schumann P."/>
            <person name="Keki Z."/>
            <person name="Marialigeti K."/>
            <person name="Mathe I."/>
        </authorList>
    </citation>
    <scope>NUCLEOTIDE SEQUENCE [LARGE SCALE GENOMIC DNA]</scope>
    <source>
        <strain evidence="6 7">SA-152</strain>
    </source>
</reference>
<evidence type="ECO:0000256" key="5">
    <source>
        <dbReference type="SAM" id="Phobius"/>
    </source>
</evidence>
<dbReference type="SUPFAM" id="SSF161084">
    <property type="entry name" value="MAPEG domain-like"/>
    <property type="match status" value="1"/>
</dbReference>
<evidence type="ECO:0000256" key="4">
    <source>
        <dbReference type="ARBA" id="ARBA00023136"/>
    </source>
</evidence>
<keyword evidence="4 5" id="KW-0472">Membrane</keyword>
<feature type="transmembrane region" description="Helical" evidence="5">
    <location>
        <begin position="101"/>
        <end position="124"/>
    </location>
</feature>
<dbReference type="OrthoDB" id="464934at2"/>
<evidence type="ECO:0000256" key="1">
    <source>
        <dbReference type="ARBA" id="ARBA00004141"/>
    </source>
</evidence>
<keyword evidence="2 5" id="KW-0812">Transmembrane</keyword>
<comment type="subcellular location">
    <subcellularLocation>
        <location evidence="1">Membrane</location>
        <topology evidence="1">Multi-pass membrane protein</topology>
    </subcellularLocation>
</comment>
<dbReference type="AlphaFoldDB" id="A0A4R5W2I7"/>
<evidence type="ECO:0000256" key="2">
    <source>
        <dbReference type="ARBA" id="ARBA00022692"/>
    </source>
</evidence>
<dbReference type="EMBL" id="SMYL01000003">
    <property type="protein sequence ID" value="TDK66661.1"/>
    <property type="molecule type" value="Genomic_DNA"/>
</dbReference>
<dbReference type="Proteomes" id="UP000294829">
    <property type="component" value="Unassembled WGS sequence"/>
</dbReference>
<dbReference type="GO" id="GO:0016020">
    <property type="term" value="C:membrane"/>
    <property type="evidence" value="ECO:0007669"/>
    <property type="project" value="UniProtKB-SubCell"/>
</dbReference>
<name>A0A4R5W2I7_9BURK</name>
<evidence type="ECO:0000313" key="6">
    <source>
        <dbReference type="EMBL" id="TDK66661.1"/>
    </source>
</evidence>
<protein>
    <submittedName>
        <fullName evidence="6">MAPEG family protein</fullName>
    </submittedName>
</protein>
<dbReference type="GO" id="GO:0006691">
    <property type="term" value="P:leukotriene metabolic process"/>
    <property type="evidence" value="ECO:0007669"/>
    <property type="project" value="UniProtKB-ARBA"/>
</dbReference>
<accession>A0A4R5W2I7</accession>